<keyword evidence="2" id="KW-1185">Reference proteome</keyword>
<sequence>RPASGPMPTAIGTRETSMVTALAAVECSEGSFQSKLEVLIMGIEQIYENFMRKWYEP</sequence>
<evidence type="ECO:0000313" key="1">
    <source>
        <dbReference type="EMBL" id="KDR69042.1"/>
    </source>
</evidence>
<dbReference type="HOGENOM" id="CLU_3001981_0_0_1"/>
<proteinExistence type="predicted"/>
<accession>A0A067SGB0</accession>
<dbReference type="EMBL" id="KL142404">
    <property type="protein sequence ID" value="KDR69042.1"/>
    <property type="molecule type" value="Genomic_DNA"/>
</dbReference>
<organism evidence="1 2">
    <name type="scientific">Galerina marginata (strain CBS 339.88)</name>
    <dbReference type="NCBI Taxonomy" id="685588"/>
    <lineage>
        <taxon>Eukaryota</taxon>
        <taxon>Fungi</taxon>
        <taxon>Dikarya</taxon>
        <taxon>Basidiomycota</taxon>
        <taxon>Agaricomycotina</taxon>
        <taxon>Agaricomycetes</taxon>
        <taxon>Agaricomycetidae</taxon>
        <taxon>Agaricales</taxon>
        <taxon>Agaricineae</taxon>
        <taxon>Strophariaceae</taxon>
        <taxon>Galerina</taxon>
    </lineage>
</organism>
<evidence type="ECO:0000313" key="2">
    <source>
        <dbReference type="Proteomes" id="UP000027222"/>
    </source>
</evidence>
<protein>
    <submittedName>
        <fullName evidence="1">Uncharacterized protein</fullName>
    </submittedName>
</protein>
<name>A0A067SGB0_GALM3</name>
<gene>
    <name evidence="1" type="ORF">GALMADRAFT_256275</name>
</gene>
<dbReference type="AlphaFoldDB" id="A0A067SGB0"/>
<dbReference type="Proteomes" id="UP000027222">
    <property type="component" value="Unassembled WGS sequence"/>
</dbReference>
<feature type="non-terminal residue" evidence="1">
    <location>
        <position position="1"/>
    </location>
</feature>
<reference evidence="2" key="1">
    <citation type="journal article" date="2014" name="Proc. Natl. Acad. Sci. U.S.A.">
        <title>Extensive sampling of basidiomycete genomes demonstrates inadequacy of the white-rot/brown-rot paradigm for wood decay fungi.</title>
        <authorList>
            <person name="Riley R."/>
            <person name="Salamov A.A."/>
            <person name="Brown D.W."/>
            <person name="Nagy L.G."/>
            <person name="Floudas D."/>
            <person name="Held B.W."/>
            <person name="Levasseur A."/>
            <person name="Lombard V."/>
            <person name="Morin E."/>
            <person name="Otillar R."/>
            <person name="Lindquist E.A."/>
            <person name="Sun H."/>
            <person name="LaButti K.M."/>
            <person name="Schmutz J."/>
            <person name="Jabbour D."/>
            <person name="Luo H."/>
            <person name="Baker S.E."/>
            <person name="Pisabarro A.G."/>
            <person name="Walton J.D."/>
            <person name="Blanchette R.A."/>
            <person name="Henrissat B."/>
            <person name="Martin F."/>
            <person name="Cullen D."/>
            <person name="Hibbett D.S."/>
            <person name="Grigoriev I.V."/>
        </authorList>
    </citation>
    <scope>NUCLEOTIDE SEQUENCE [LARGE SCALE GENOMIC DNA]</scope>
    <source>
        <strain evidence="2">CBS 339.88</strain>
    </source>
</reference>